<accession>A0ACC0EH44</accession>
<gene>
    <name evidence="1" type="ORF">MJO28_007846</name>
</gene>
<feature type="non-terminal residue" evidence="1">
    <location>
        <position position="1"/>
    </location>
</feature>
<protein>
    <submittedName>
        <fullName evidence="1">Uncharacterized protein</fullName>
    </submittedName>
</protein>
<evidence type="ECO:0000313" key="2">
    <source>
        <dbReference type="Proteomes" id="UP001060170"/>
    </source>
</evidence>
<organism evidence="1 2">
    <name type="scientific">Puccinia striiformis f. sp. tritici</name>
    <dbReference type="NCBI Taxonomy" id="168172"/>
    <lineage>
        <taxon>Eukaryota</taxon>
        <taxon>Fungi</taxon>
        <taxon>Dikarya</taxon>
        <taxon>Basidiomycota</taxon>
        <taxon>Pucciniomycotina</taxon>
        <taxon>Pucciniomycetes</taxon>
        <taxon>Pucciniales</taxon>
        <taxon>Pucciniaceae</taxon>
        <taxon>Puccinia</taxon>
    </lineage>
</organism>
<feature type="non-terminal residue" evidence="1">
    <location>
        <position position="76"/>
    </location>
</feature>
<comment type="caution">
    <text evidence="1">The sequence shown here is derived from an EMBL/GenBank/DDBJ whole genome shotgun (WGS) entry which is preliminary data.</text>
</comment>
<dbReference type="EMBL" id="CM045871">
    <property type="protein sequence ID" value="KAI7952162.1"/>
    <property type="molecule type" value="Genomic_DNA"/>
</dbReference>
<keyword evidence="2" id="KW-1185">Reference proteome</keyword>
<reference evidence="2" key="2">
    <citation type="journal article" date="2018" name="Mol. Plant Microbe Interact.">
        <title>Genome sequence resources for the wheat stripe rust pathogen (Puccinia striiformis f. sp. tritici) and the barley stripe rust pathogen (Puccinia striiformis f. sp. hordei).</title>
        <authorList>
            <person name="Xia C."/>
            <person name="Wang M."/>
            <person name="Yin C."/>
            <person name="Cornejo O.E."/>
            <person name="Hulbert S.H."/>
            <person name="Chen X."/>
        </authorList>
    </citation>
    <scope>NUCLEOTIDE SEQUENCE [LARGE SCALE GENOMIC DNA]</scope>
    <source>
        <strain evidence="2">93-210</strain>
    </source>
</reference>
<reference evidence="2" key="1">
    <citation type="journal article" date="2018" name="BMC Genomics">
        <title>Genomic insights into host adaptation between the wheat stripe rust pathogen (Puccinia striiformis f. sp. tritici) and the barley stripe rust pathogen (Puccinia striiformis f. sp. hordei).</title>
        <authorList>
            <person name="Xia C."/>
            <person name="Wang M."/>
            <person name="Yin C."/>
            <person name="Cornejo O.E."/>
            <person name="Hulbert S.H."/>
            <person name="Chen X."/>
        </authorList>
    </citation>
    <scope>NUCLEOTIDE SEQUENCE [LARGE SCALE GENOMIC DNA]</scope>
    <source>
        <strain evidence="2">93-210</strain>
    </source>
</reference>
<reference evidence="1 2" key="3">
    <citation type="journal article" date="2022" name="Microbiol. Spectr.">
        <title>Folding features and dynamics of 3D genome architecture in plant fungal pathogens.</title>
        <authorList>
            <person name="Xia C."/>
        </authorList>
    </citation>
    <scope>NUCLEOTIDE SEQUENCE [LARGE SCALE GENOMIC DNA]</scope>
    <source>
        <strain evidence="1 2">93-210</strain>
    </source>
</reference>
<dbReference type="Proteomes" id="UP001060170">
    <property type="component" value="Chromosome 7"/>
</dbReference>
<proteinExistence type="predicted"/>
<name>A0ACC0EH44_9BASI</name>
<sequence length="76" mass="8682">WDSKFACTCMQATLHTRLPPAKIEITPFRRNNTLHISNRLAWYFASLESETSNQLPLLISTTTNFSDSNIPCHDTL</sequence>
<evidence type="ECO:0000313" key="1">
    <source>
        <dbReference type="EMBL" id="KAI7952162.1"/>
    </source>
</evidence>